<feature type="compositionally biased region" description="Low complexity" evidence="1">
    <location>
        <begin position="20"/>
        <end position="54"/>
    </location>
</feature>
<evidence type="ECO:0000313" key="2">
    <source>
        <dbReference type="EMBL" id="GAA4967240.1"/>
    </source>
</evidence>
<comment type="caution">
    <text evidence="2">The sequence shown here is derived from an EMBL/GenBank/DDBJ whole genome shotgun (WGS) entry which is preliminary data.</text>
</comment>
<dbReference type="EMBL" id="BAABHS010000011">
    <property type="protein sequence ID" value="GAA4967240.1"/>
    <property type="molecule type" value="Genomic_DNA"/>
</dbReference>
<proteinExistence type="predicted"/>
<evidence type="ECO:0000256" key="1">
    <source>
        <dbReference type="SAM" id="MobiDB-lite"/>
    </source>
</evidence>
<feature type="region of interest" description="Disordered" evidence="1">
    <location>
        <begin position="20"/>
        <end position="62"/>
    </location>
</feature>
<organism evidence="2 3">
    <name type="scientific">Yinghuangia aomiensis</name>
    <dbReference type="NCBI Taxonomy" id="676205"/>
    <lineage>
        <taxon>Bacteria</taxon>
        <taxon>Bacillati</taxon>
        <taxon>Actinomycetota</taxon>
        <taxon>Actinomycetes</taxon>
        <taxon>Kitasatosporales</taxon>
        <taxon>Streptomycetaceae</taxon>
        <taxon>Yinghuangia</taxon>
    </lineage>
</organism>
<accession>A0ABP9HC79</accession>
<keyword evidence="3" id="KW-1185">Reference proteome</keyword>
<evidence type="ECO:0000313" key="3">
    <source>
        <dbReference type="Proteomes" id="UP001500466"/>
    </source>
</evidence>
<protein>
    <submittedName>
        <fullName evidence="2">Uncharacterized protein</fullName>
    </submittedName>
</protein>
<name>A0ABP9HC79_9ACTN</name>
<sequence>MLLGVAGLVCAGGCSSGGSAKAPASSAAQTPASGGAPSATSAAPTAAKLPATTPWVPGPGEVSPQVKARAVAVVETLGAWPPGGGGQAAAQARAAALGVSAAVADEAGPLVPQADAAALQVIYAQYGGILDTSASVLIPCRQWTQDAQGTVTEGGTTVDVRLAAGADPSAPWAVTELRPADPGPPAAALSAVVTRVLAEPRIDLPPAAAADFRSGQVHDSVADALLALAGTYEIKVSVVRSGHPIDVFGTTRPSDHPLGRAVDVWSIDGHPVVAPSTPRALVEGFMRAAAAAGSYNVGGPYQLSGGGASNQFFTDQTHHDHVHMGFRT</sequence>
<gene>
    <name evidence="2" type="ORF">GCM10023205_35130</name>
</gene>
<dbReference type="Proteomes" id="UP001500466">
    <property type="component" value="Unassembled WGS sequence"/>
</dbReference>
<reference evidence="3" key="1">
    <citation type="journal article" date="2019" name="Int. J. Syst. Evol. Microbiol.">
        <title>The Global Catalogue of Microorganisms (GCM) 10K type strain sequencing project: providing services to taxonomists for standard genome sequencing and annotation.</title>
        <authorList>
            <consortium name="The Broad Institute Genomics Platform"/>
            <consortium name="The Broad Institute Genome Sequencing Center for Infectious Disease"/>
            <person name="Wu L."/>
            <person name="Ma J."/>
        </authorList>
    </citation>
    <scope>NUCLEOTIDE SEQUENCE [LARGE SCALE GENOMIC DNA]</scope>
    <source>
        <strain evidence="3">JCM 17986</strain>
    </source>
</reference>